<organism evidence="7 8">
    <name type="scientific">Dimorphilus gyrociliatus</name>
    <dbReference type="NCBI Taxonomy" id="2664684"/>
    <lineage>
        <taxon>Eukaryota</taxon>
        <taxon>Metazoa</taxon>
        <taxon>Spiralia</taxon>
        <taxon>Lophotrochozoa</taxon>
        <taxon>Annelida</taxon>
        <taxon>Polychaeta</taxon>
        <taxon>Polychaeta incertae sedis</taxon>
        <taxon>Dinophilidae</taxon>
        <taxon>Dimorphilus</taxon>
    </lineage>
</organism>
<keyword evidence="4 5" id="KW-0406">Ion transport</keyword>
<comment type="subunit">
    <text evidence="5">V-ATPase is a heteromultimeric enzyme made up of two complexes: the ATP-hydrolytic V1 complex and the proton translocation V0 complex.</text>
</comment>
<evidence type="ECO:0000256" key="5">
    <source>
        <dbReference type="RuleBase" id="RU364019"/>
    </source>
</evidence>
<dbReference type="Gene3D" id="1.20.5.2950">
    <property type="match status" value="1"/>
</dbReference>
<feature type="region of interest" description="Disordered" evidence="6">
    <location>
        <begin position="23"/>
        <end position="51"/>
    </location>
</feature>
<keyword evidence="3 5" id="KW-0375">Hydrogen ion transport</keyword>
<dbReference type="InterPro" id="IPR005124">
    <property type="entry name" value="V-ATPase_G"/>
</dbReference>
<gene>
    <name evidence="7" type="ORF">DGYR_LOCUS7990</name>
</gene>
<dbReference type="OrthoDB" id="250802at2759"/>
<dbReference type="GO" id="GO:0030672">
    <property type="term" value="C:synaptic vesicle membrane"/>
    <property type="evidence" value="ECO:0007669"/>
    <property type="project" value="TreeGrafter"/>
</dbReference>
<evidence type="ECO:0000256" key="4">
    <source>
        <dbReference type="ARBA" id="ARBA00023065"/>
    </source>
</evidence>
<keyword evidence="8" id="KW-1185">Reference proteome</keyword>
<comment type="similarity">
    <text evidence="1 5">Belongs to the V-ATPase G subunit family.</text>
</comment>
<dbReference type="GO" id="GO:0046961">
    <property type="term" value="F:proton-transporting ATPase activity, rotational mechanism"/>
    <property type="evidence" value="ECO:0007669"/>
    <property type="project" value="InterPro"/>
</dbReference>
<evidence type="ECO:0000256" key="2">
    <source>
        <dbReference type="ARBA" id="ARBA00022448"/>
    </source>
</evidence>
<feature type="compositionally biased region" description="Basic and acidic residues" evidence="6">
    <location>
        <begin position="35"/>
        <end position="51"/>
    </location>
</feature>
<sequence length="118" mass="13726">MASQSTGIQQLLAAEKRAAEKVSEARKRKARRLKQAKEEAQAEIDSYKQEREQQYRQHEANILGSKGDSEQRIDKETQIRLSELERDYNLNKEKAFAKLLTLVCDIKPQLHINYKPPM</sequence>
<reference evidence="7 8" key="1">
    <citation type="submission" date="2020-08" db="EMBL/GenBank/DDBJ databases">
        <authorList>
            <person name="Hejnol A."/>
        </authorList>
    </citation>
    <scope>NUCLEOTIDE SEQUENCE [LARGE SCALE GENOMIC DNA]</scope>
</reference>
<dbReference type="EMBL" id="CAJFCJ010000011">
    <property type="protein sequence ID" value="CAD5119802.1"/>
    <property type="molecule type" value="Genomic_DNA"/>
</dbReference>
<comment type="caution">
    <text evidence="7">The sequence shown here is derived from an EMBL/GenBank/DDBJ whole genome shotgun (WGS) entry which is preliminary data.</text>
</comment>
<dbReference type="AlphaFoldDB" id="A0A7I8VU33"/>
<keyword evidence="2 5" id="KW-0813">Transport</keyword>
<evidence type="ECO:0000256" key="1">
    <source>
        <dbReference type="ARBA" id="ARBA00010066"/>
    </source>
</evidence>
<proteinExistence type="inferred from homology"/>
<accession>A0A7I8VU33</accession>
<dbReference type="Pfam" id="PF03179">
    <property type="entry name" value="V-ATPase_G"/>
    <property type="match status" value="1"/>
</dbReference>
<dbReference type="GO" id="GO:0016887">
    <property type="term" value="F:ATP hydrolysis activity"/>
    <property type="evidence" value="ECO:0007669"/>
    <property type="project" value="TreeGrafter"/>
</dbReference>
<dbReference type="GO" id="GO:0000221">
    <property type="term" value="C:vacuolar proton-transporting V-type ATPase, V1 domain"/>
    <property type="evidence" value="ECO:0007669"/>
    <property type="project" value="TreeGrafter"/>
</dbReference>
<dbReference type="GO" id="GO:0097401">
    <property type="term" value="P:synaptic vesicle lumen acidification"/>
    <property type="evidence" value="ECO:0007669"/>
    <property type="project" value="TreeGrafter"/>
</dbReference>
<dbReference type="PANTHER" id="PTHR12713">
    <property type="entry name" value="VACUOLAR ATP SYNTHASE SUBUNIT G"/>
    <property type="match status" value="1"/>
</dbReference>
<dbReference type="PANTHER" id="PTHR12713:SF11">
    <property type="entry name" value="V-TYPE PROTON ATPASE SUBUNIT G"/>
    <property type="match status" value="1"/>
</dbReference>
<protein>
    <recommendedName>
        <fullName evidence="5">V-type proton ATPase subunit G</fullName>
    </recommendedName>
</protein>
<evidence type="ECO:0000313" key="8">
    <source>
        <dbReference type="Proteomes" id="UP000549394"/>
    </source>
</evidence>
<evidence type="ECO:0000256" key="3">
    <source>
        <dbReference type="ARBA" id="ARBA00022781"/>
    </source>
</evidence>
<evidence type="ECO:0000313" key="7">
    <source>
        <dbReference type="EMBL" id="CAD5119802.1"/>
    </source>
</evidence>
<name>A0A7I8VU33_9ANNE</name>
<dbReference type="Proteomes" id="UP000549394">
    <property type="component" value="Unassembled WGS sequence"/>
</dbReference>
<comment type="function">
    <text evidence="5">Subunit of the V1 complex of vacuolar(H+)-ATPase (V-ATPase), a multisubunit enzyme composed of a peripheral complex (V1) that hydrolyzes ATP and a membrane integral complex (V0) that translocates protons. V-ATPase is responsible for acidifying and maintaining the pH of intracellular compartments and in some cell types, is targeted to the plasma membrane, where it is responsible for acidifying the extracellular environment.</text>
</comment>
<dbReference type="FunFam" id="1.20.5.2950:FF:000001">
    <property type="entry name" value="V-type proton ATPase subunit G"/>
    <property type="match status" value="1"/>
</dbReference>
<evidence type="ECO:0000256" key="6">
    <source>
        <dbReference type="SAM" id="MobiDB-lite"/>
    </source>
</evidence>
<dbReference type="NCBIfam" id="TIGR01147">
    <property type="entry name" value="V_ATP_synt_G"/>
    <property type="match status" value="1"/>
</dbReference>